<feature type="transmembrane region" description="Helical" evidence="5">
    <location>
        <begin position="142"/>
        <end position="166"/>
    </location>
</feature>
<dbReference type="Proteomes" id="UP000887574">
    <property type="component" value="Unplaced"/>
</dbReference>
<comment type="subcellular location">
    <subcellularLocation>
        <location evidence="1">Membrane</location>
    </subcellularLocation>
</comment>
<evidence type="ECO:0000256" key="3">
    <source>
        <dbReference type="ARBA" id="ARBA00022989"/>
    </source>
</evidence>
<evidence type="ECO:0000256" key="5">
    <source>
        <dbReference type="SAM" id="Phobius"/>
    </source>
</evidence>
<keyword evidence="3 5" id="KW-1133">Transmembrane helix</keyword>
<evidence type="ECO:0000256" key="2">
    <source>
        <dbReference type="ARBA" id="ARBA00022692"/>
    </source>
</evidence>
<feature type="transmembrane region" description="Helical" evidence="5">
    <location>
        <begin position="293"/>
        <end position="317"/>
    </location>
</feature>
<reference evidence="8" key="1">
    <citation type="submission" date="2022-11" db="UniProtKB">
        <authorList>
            <consortium name="WormBaseParasite"/>
        </authorList>
    </citation>
    <scope>IDENTIFICATION</scope>
</reference>
<name>A0A915EJX6_9BILA</name>
<dbReference type="GO" id="GO:0016020">
    <property type="term" value="C:membrane"/>
    <property type="evidence" value="ECO:0007669"/>
    <property type="project" value="UniProtKB-SubCell"/>
</dbReference>
<feature type="transmembrane region" description="Helical" evidence="5">
    <location>
        <begin position="67"/>
        <end position="88"/>
    </location>
</feature>
<dbReference type="PANTHER" id="PTHR46709:SF5">
    <property type="entry name" value="G-PROTEIN COUPLED RECEPTORS FAMILY 1 PROFILE DOMAIN-CONTAINING PROTEIN"/>
    <property type="match status" value="1"/>
</dbReference>
<feature type="transmembrane region" description="Helical" evidence="5">
    <location>
        <begin position="240"/>
        <end position="260"/>
    </location>
</feature>
<dbReference type="InterPro" id="IPR017452">
    <property type="entry name" value="GPCR_Rhodpsn_7TM"/>
</dbReference>
<dbReference type="WBParaSite" id="jg6156">
    <property type="protein sequence ID" value="jg6156"/>
    <property type="gene ID" value="jg6156"/>
</dbReference>
<keyword evidence="7" id="KW-1185">Reference proteome</keyword>
<dbReference type="PROSITE" id="PS50262">
    <property type="entry name" value="G_PROTEIN_RECEP_F1_2"/>
    <property type="match status" value="1"/>
</dbReference>
<keyword evidence="4 5" id="KW-0472">Membrane</keyword>
<dbReference type="AlphaFoldDB" id="A0A915EJX6"/>
<keyword evidence="2 5" id="KW-0812">Transmembrane</keyword>
<protein>
    <submittedName>
        <fullName evidence="8">G-protein coupled receptors family 1 profile domain-containing protein</fullName>
    </submittedName>
</protein>
<feature type="transmembrane region" description="Helical" evidence="5">
    <location>
        <begin position="187"/>
        <end position="205"/>
    </location>
</feature>
<feature type="transmembrane region" description="Helical" evidence="5">
    <location>
        <begin position="337"/>
        <end position="356"/>
    </location>
</feature>
<proteinExistence type="predicted"/>
<organism evidence="7 8">
    <name type="scientific">Ditylenchus dipsaci</name>
    <dbReference type="NCBI Taxonomy" id="166011"/>
    <lineage>
        <taxon>Eukaryota</taxon>
        <taxon>Metazoa</taxon>
        <taxon>Ecdysozoa</taxon>
        <taxon>Nematoda</taxon>
        <taxon>Chromadorea</taxon>
        <taxon>Rhabditida</taxon>
        <taxon>Tylenchina</taxon>
        <taxon>Tylenchomorpha</taxon>
        <taxon>Sphaerularioidea</taxon>
        <taxon>Anguinidae</taxon>
        <taxon>Anguininae</taxon>
        <taxon>Ditylenchus</taxon>
    </lineage>
</organism>
<evidence type="ECO:0000313" key="8">
    <source>
        <dbReference type="WBParaSite" id="jg6156"/>
    </source>
</evidence>
<dbReference type="SUPFAM" id="SSF81321">
    <property type="entry name" value="Family A G protein-coupled receptor-like"/>
    <property type="match status" value="1"/>
</dbReference>
<dbReference type="PANTHER" id="PTHR46709">
    <property type="entry name" value="PROTEIN CBG23488-RELATED"/>
    <property type="match status" value="1"/>
</dbReference>
<feature type="transmembrane region" description="Helical" evidence="5">
    <location>
        <begin position="100"/>
        <end position="122"/>
    </location>
</feature>
<sequence length="489" mass="55702">MEYTETPTSFTSTLHYGLTTDSMSSFGLDLAAAVATTPLHMDYATAGTTDVFEEVDCQVPYMADRRWYLVAVVGTSLSFISLICNILIARILLRPKHSHFFFLGLLALSDSFLSFCYGPVIAMEVMENRLQILWLTRLWWKFVGPLLAACHVSMTFSCALIILATIERYLITVKSPVLLCFRQNRGLLALFMFLISLMLRGTAVFEVTLVKNGNCTDFTEYTPSLTPLVQTWIYGTVFRFYIRTIATVFIPFFLLAYLNFRIVDTLRRQKRHAAMFRFGTSEHKYKIRSATRLLVLIVCSYLLANVLNVFITAWEYVDLDSTQTEITYDIYETLTDVISMLYVLTCATRLAVYIICNQEIRSAFYEFLCKSSNCKSGSFDDRLEYKPIKKNLSPTHGFLTMGTEFDRVVVAMALASRKTSMPKFYSNGGIPPLALHEEEAETSIIKFNVKENGMTRTAINNHASNKSEEAKKDPRITIIENPLVDEHMH</sequence>
<evidence type="ECO:0000256" key="1">
    <source>
        <dbReference type="ARBA" id="ARBA00004370"/>
    </source>
</evidence>
<dbReference type="Gene3D" id="1.20.1070.10">
    <property type="entry name" value="Rhodopsin 7-helix transmembrane proteins"/>
    <property type="match status" value="1"/>
</dbReference>
<accession>A0A915EJX6</accession>
<dbReference type="CDD" id="cd14978">
    <property type="entry name" value="7tmA_FMRFamide_R-like"/>
    <property type="match status" value="1"/>
</dbReference>
<evidence type="ECO:0000256" key="4">
    <source>
        <dbReference type="ARBA" id="ARBA00023136"/>
    </source>
</evidence>
<evidence type="ECO:0000313" key="7">
    <source>
        <dbReference type="Proteomes" id="UP000887574"/>
    </source>
</evidence>
<evidence type="ECO:0000259" key="6">
    <source>
        <dbReference type="PROSITE" id="PS50262"/>
    </source>
</evidence>
<feature type="domain" description="G-protein coupled receptors family 1 profile" evidence="6">
    <location>
        <begin position="74"/>
        <end position="353"/>
    </location>
</feature>